<dbReference type="GO" id="GO:0033786">
    <property type="term" value="F:heptose-1-phosphate adenylyltransferase activity"/>
    <property type="evidence" value="ECO:0007669"/>
    <property type="project" value="TreeGrafter"/>
</dbReference>
<keyword evidence="2 4" id="KW-0418">Kinase</keyword>
<dbReference type="Gene3D" id="3.40.1190.20">
    <property type="match status" value="1"/>
</dbReference>
<dbReference type="PANTHER" id="PTHR46969">
    <property type="entry name" value="BIFUNCTIONAL PROTEIN HLDE"/>
    <property type="match status" value="1"/>
</dbReference>
<evidence type="ECO:0000256" key="2">
    <source>
        <dbReference type="ARBA" id="ARBA00022777"/>
    </source>
</evidence>
<dbReference type="SUPFAM" id="SSF53613">
    <property type="entry name" value="Ribokinase-like"/>
    <property type="match status" value="1"/>
</dbReference>
<dbReference type="Proteomes" id="UP000886381">
    <property type="component" value="Unassembled WGS sequence"/>
</dbReference>
<name>A0A7V0LUT2_UNCW3</name>
<dbReference type="EMBL" id="DRDR01000110">
    <property type="protein sequence ID" value="HDL60329.1"/>
    <property type="molecule type" value="Genomic_DNA"/>
</dbReference>
<evidence type="ECO:0000313" key="4">
    <source>
        <dbReference type="EMBL" id="HDL60329.1"/>
    </source>
</evidence>
<dbReference type="GO" id="GO:0016773">
    <property type="term" value="F:phosphotransferase activity, alcohol group as acceptor"/>
    <property type="evidence" value="ECO:0007669"/>
    <property type="project" value="InterPro"/>
</dbReference>
<dbReference type="GO" id="GO:0033785">
    <property type="term" value="F:heptose 7-phosphate kinase activity"/>
    <property type="evidence" value="ECO:0007669"/>
    <property type="project" value="TreeGrafter"/>
</dbReference>
<dbReference type="InterPro" id="IPR011611">
    <property type="entry name" value="PfkB_dom"/>
</dbReference>
<organism evidence="4">
    <name type="scientific">candidate division WOR-3 bacterium</name>
    <dbReference type="NCBI Taxonomy" id="2052148"/>
    <lineage>
        <taxon>Bacteria</taxon>
        <taxon>Bacteria division WOR-3</taxon>
    </lineage>
</organism>
<feature type="domain" description="Carbohydrate kinase PfkB" evidence="3">
    <location>
        <begin position="13"/>
        <end position="302"/>
    </location>
</feature>
<dbReference type="Pfam" id="PF00294">
    <property type="entry name" value="PfkB"/>
    <property type="match status" value="1"/>
</dbReference>
<dbReference type="CDD" id="cd01172">
    <property type="entry name" value="RfaE_like"/>
    <property type="match status" value="1"/>
</dbReference>
<dbReference type="InterPro" id="IPR029056">
    <property type="entry name" value="Ribokinase-like"/>
</dbReference>
<dbReference type="GO" id="GO:0005829">
    <property type="term" value="C:cytosol"/>
    <property type="evidence" value="ECO:0007669"/>
    <property type="project" value="TreeGrafter"/>
</dbReference>
<comment type="caution">
    <text evidence="4">The sequence shown here is derived from an EMBL/GenBank/DDBJ whole genome shotgun (WGS) entry which is preliminary data.</text>
</comment>
<gene>
    <name evidence="4" type="ORF">ENH14_02615</name>
</gene>
<dbReference type="AlphaFoldDB" id="A0A7V0LUT2"/>
<protein>
    <submittedName>
        <fullName evidence="4">D-glycero-beta-D-manno-heptose-7-phosphate kinase</fullName>
    </submittedName>
</protein>
<reference evidence="4" key="1">
    <citation type="journal article" date="2020" name="mSystems">
        <title>Genome- and Community-Level Interaction Insights into Carbon Utilization and Element Cycling Functions of Hydrothermarchaeota in Hydrothermal Sediment.</title>
        <authorList>
            <person name="Zhou Z."/>
            <person name="Liu Y."/>
            <person name="Xu W."/>
            <person name="Pan J."/>
            <person name="Luo Z.H."/>
            <person name="Li M."/>
        </authorList>
    </citation>
    <scope>NUCLEOTIDE SEQUENCE [LARGE SCALE GENOMIC DNA]</scope>
    <source>
        <strain evidence="4">HyVt-28</strain>
    </source>
</reference>
<accession>A0A7V0LUT2</accession>
<dbReference type="InterPro" id="IPR002173">
    <property type="entry name" value="Carboh/pur_kinase_PfkB_CS"/>
</dbReference>
<dbReference type="InterPro" id="IPR011913">
    <property type="entry name" value="RfaE_dom_I"/>
</dbReference>
<proteinExistence type="predicted"/>
<sequence>MRIEKFLSKFKDKKVLVAGDIILDIYAYGLVERISPEAPVPVVDLREESYRLGGAANVALNLKALGAEVALSGVIGQDFYGKKVLELLRENEIHDEGVVISTFRHTTVKTRIVSQGQQIIRIDKEKREPLIEEEKKKILSFLQEDAVDAIIIEDYNKGFFSPDIIRVIIEGKKAPVFVDPKYKYYEHFKGAHLVKPNFKEFVRVSMLNEDEMNVMQAALRFRKNFGYKNVVITRGDQGMLAVSQEGVYEIPALKREVFDVTGAGDTVISVLTLAMISGLSIEDAALLASIAAGIEVTKVGASPVFPGELKDAVKEEWKKMKERVRFFDFT</sequence>
<dbReference type="PANTHER" id="PTHR46969:SF1">
    <property type="entry name" value="BIFUNCTIONAL PROTEIN HLDE"/>
    <property type="match status" value="1"/>
</dbReference>
<dbReference type="PROSITE" id="PS00583">
    <property type="entry name" value="PFKB_KINASES_1"/>
    <property type="match status" value="1"/>
</dbReference>
<evidence type="ECO:0000256" key="1">
    <source>
        <dbReference type="ARBA" id="ARBA00022679"/>
    </source>
</evidence>
<evidence type="ECO:0000259" key="3">
    <source>
        <dbReference type="Pfam" id="PF00294"/>
    </source>
</evidence>
<keyword evidence="1" id="KW-0808">Transferase</keyword>